<dbReference type="RefSeq" id="WP_186955891.1">
    <property type="nucleotide sequence ID" value="NZ_JACOFX010000016.1"/>
</dbReference>
<proteinExistence type="inferred from homology"/>
<evidence type="ECO:0000256" key="1">
    <source>
        <dbReference type="ARBA" id="ARBA00010641"/>
    </source>
</evidence>
<dbReference type="Gene3D" id="1.10.10.10">
    <property type="entry name" value="Winged helix-like DNA-binding domain superfamily/Winged helix DNA-binding domain"/>
    <property type="match status" value="1"/>
</dbReference>
<dbReference type="Pfam" id="PF08281">
    <property type="entry name" value="Sigma70_r4_2"/>
    <property type="match status" value="1"/>
</dbReference>
<dbReference type="InterPro" id="IPR013324">
    <property type="entry name" value="RNA_pol_sigma_r3/r4-like"/>
</dbReference>
<evidence type="ECO:0000259" key="5">
    <source>
        <dbReference type="Pfam" id="PF04542"/>
    </source>
</evidence>
<dbReference type="InterPro" id="IPR039425">
    <property type="entry name" value="RNA_pol_sigma-70-like"/>
</dbReference>
<dbReference type="InterPro" id="IPR013249">
    <property type="entry name" value="RNA_pol_sigma70_r4_t2"/>
</dbReference>
<feature type="domain" description="RNA polymerase sigma-70 region 2" evidence="5">
    <location>
        <begin position="18"/>
        <end position="80"/>
    </location>
</feature>
<evidence type="ECO:0000313" key="8">
    <source>
        <dbReference type="Proteomes" id="UP000646911"/>
    </source>
</evidence>
<evidence type="ECO:0000313" key="7">
    <source>
        <dbReference type="EMBL" id="MBC3910379.1"/>
    </source>
</evidence>
<dbReference type="PANTHER" id="PTHR43133">
    <property type="entry name" value="RNA POLYMERASE ECF-TYPE SIGMA FACTO"/>
    <property type="match status" value="1"/>
</dbReference>
<protein>
    <submittedName>
        <fullName evidence="7">Sigma-70 family RNA polymerase sigma factor</fullName>
    </submittedName>
</protein>
<dbReference type="SUPFAM" id="SSF88946">
    <property type="entry name" value="Sigma2 domain of RNA polymerase sigma factors"/>
    <property type="match status" value="1"/>
</dbReference>
<dbReference type="PANTHER" id="PTHR43133:SF62">
    <property type="entry name" value="RNA POLYMERASE SIGMA FACTOR SIGZ"/>
    <property type="match status" value="1"/>
</dbReference>
<sequence>MLQLTQNNEDLTQAFGDLQASLRTYLRRRIADASQADDILQDIFVKALLSKRAGREIDNLTGWLYSAARTTLVDYYRAQGMSMEELDENMPEQQSEDLQLHAELASCLQAFIQQLPDKYRDTLMATELQGNSLRHLAEQEGLSMSAIKSRAARGRTMLKDKLLACCNVEIQNGLVTDYRRHAATKCGKKCD</sequence>
<dbReference type="InterPro" id="IPR013325">
    <property type="entry name" value="RNA_pol_sigma_r2"/>
</dbReference>
<organism evidence="7 8">
    <name type="scientific">Undibacterium umbellatum</name>
    <dbReference type="NCBI Taxonomy" id="2762300"/>
    <lineage>
        <taxon>Bacteria</taxon>
        <taxon>Pseudomonadati</taxon>
        <taxon>Pseudomonadota</taxon>
        <taxon>Betaproteobacteria</taxon>
        <taxon>Burkholderiales</taxon>
        <taxon>Oxalobacteraceae</taxon>
        <taxon>Undibacterium</taxon>
    </lineage>
</organism>
<feature type="domain" description="RNA polymerase sigma factor 70 region 4 type 2" evidence="6">
    <location>
        <begin position="107"/>
        <end position="158"/>
    </location>
</feature>
<comment type="similarity">
    <text evidence="1">Belongs to the sigma-70 factor family. ECF subfamily.</text>
</comment>
<keyword evidence="4" id="KW-0804">Transcription</keyword>
<keyword evidence="2" id="KW-0805">Transcription regulation</keyword>
<evidence type="ECO:0000256" key="2">
    <source>
        <dbReference type="ARBA" id="ARBA00023015"/>
    </source>
</evidence>
<dbReference type="InterPro" id="IPR036388">
    <property type="entry name" value="WH-like_DNA-bd_sf"/>
</dbReference>
<comment type="caution">
    <text evidence="7">The sequence shown here is derived from an EMBL/GenBank/DDBJ whole genome shotgun (WGS) entry which is preliminary data.</text>
</comment>
<dbReference type="InterPro" id="IPR014284">
    <property type="entry name" value="RNA_pol_sigma-70_dom"/>
</dbReference>
<gene>
    <name evidence="7" type="ORF">H8L47_22695</name>
</gene>
<evidence type="ECO:0000256" key="3">
    <source>
        <dbReference type="ARBA" id="ARBA00023082"/>
    </source>
</evidence>
<name>A0ABR6ZFC6_9BURK</name>
<dbReference type="Proteomes" id="UP000646911">
    <property type="component" value="Unassembled WGS sequence"/>
</dbReference>
<dbReference type="Gene3D" id="1.10.1740.10">
    <property type="match status" value="1"/>
</dbReference>
<evidence type="ECO:0000259" key="6">
    <source>
        <dbReference type="Pfam" id="PF08281"/>
    </source>
</evidence>
<dbReference type="InterPro" id="IPR007627">
    <property type="entry name" value="RNA_pol_sigma70_r2"/>
</dbReference>
<keyword evidence="8" id="KW-1185">Reference proteome</keyword>
<dbReference type="Pfam" id="PF04542">
    <property type="entry name" value="Sigma70_r2"/>
    <property type="match status" value="1"/>
</dbReference>
<reference evidence="7 8" key="1">
    <citation type="submission" date="2020-08" db="EMBL/GenBank/DDBJ databases">
        <title>Novel species isolated from subtropical streams in China.</title>
        <authorList>
            <person name="Lu H."/>
        </authorList>
    </citation>
    <scope>NUCLEOTIDE SEQUENCE [LARGE SCALE GENOMIC DNA]</scope>
    <source>
        <strain evidence="7 8">NL8W</strain>
    </source>
</reference>
<dbReference type="SUPFAM" id="SSF88659">
    <property type="entry name" value="Sigma3 and sigma4 domains of RNA polymerase sigma factors"/>
    <property type="match status" value="1"/>
</dbReference>
<keyword evidence="3" id="KW-0731">Sigma factor</keyword>
<dbReference type="NCBIfam" id="TIGR02937">
    <property type="entry name" value="sigma70-ECF"/>
    <property type="match status" value="1"/>
</dbReference>
<evidence type="ECO:0000256" key="4">
    <source>
        <dbReference type="ARBA" id="ARBA00023163"/>
    </source>
</evidence>
<dbReference type="EMBL" id="JACOFX010000016">
    <property type="protein sequence ID" value="MBC3910379.1"/>
    <property type="molecule type" value="Genomic_DNA"/>
</dbReference>
<accession>A0ABR6ZFC6</accession>